<sequence>MIEVAAKTKVTNDMKLVVLQSRLAVGSLLWGEMQRTRVERMSKFMARAQGFINLKDTYQQASRVLPAPAPAPTPITSTSRFASQEVTHGPLIVPGQHGIINPLQGVGHPQAPRSVLSALPPLPAPVVVAVLAPGLGNPYPLGLALPPVDEHVATNSGGLHIVGSTRNSQKRYLRELAGEGVATTFPSRLCSWSEKEAIISPRTDTQAKAEAIWKDFEDDLDPRVGIERVI</sequence>
<dbReference type="EMBL" id="UZAU01000588">
    <property type="status" value="NOT_ANNOTATED_CDS"/>
    <property type="molecule type" value="Genomic_DNA"/>
</dbReference>
<dbReference type="Proteomes" id="UP000596661">
    <property type="component" value="Chromosome 6"/>
</dbReference>
<reference evidence="1" key="2">
    <citation type="submission" date="2021-03" db="UniProtKB">
        <authorList>
            <consortium name="EnsemblPlants"/>
        </authorList>
    </citation>
    <scope>IDENTIFICATION</scope>
</reference>
<accession>A0A803PSS4</accession>
<keyword evidence="2" id="KW-1185">Reference proteome</keyword>
<evidence type="ECO:0000313" key="1">
    <source>
        <dbReference type="EnsemblPlants" id="cds.evm.model.06.1013"/>
    </source>
</evidence>
<proteinExistence type="predicted"/>
<dbReference type="AlphaFoldDB" id="A0A803PSS4"/>
<dbReference type="EnsemblPlants" id="evm.model.06.1013">
    <property type="protein sequence ID" value="cds.evm.model.06.1013"/>
    <property type="gene ID" value="evm.TU.06.1013"/>
</dbReference>
<reference evidence="1" key="1">
    <citation type="submission" date="2018-11" db="EMBL/GenBank/DDBJ databases">
        <authorList>
            <person name="Grassa J C."/>
        </authorList>
    </citation>
    <scope>NUCLEOTIDE SEQUENCE [LARGE SCALE GENOMIC DNA]</scope>
</reference>
<organism evidence="1 2">
    <name type="scientific">Cannabis sativa</name>
    <name type="common">Hemp</name>
    <name type="synonym">Marijuana</name>
    <dbReference type="NCBI Taxonomy" id="3483"/>
    <lineage>
        <taxon>Eukaryota</taxon>
        <taxon>Viridiplantae</taxon>
        <taxon>Streptophyta</taxon>
        <taxon>Embryophyta</taxon>
        <taxon>Tracheophyta</taxon>
        <taxon>Spermatophyta</taxon>
        <taxon>Magnoliopsida</taxon>
        <taxon>eudicotyledons</taxon>
        <taxon>Gunneridae</taxon>
        <taxon>Pentapetalae</taxon>
        <taxon>rosids</taxon>
        <taxon>fabids</taxon>
        <taxon>Rosales</taxon>
        <taxon>Cannabaceae</taxon>
        <taxon>Cannabis</taxon>
    </lineage>
</organism>
<evidence type="ECO:0000313" key="2">
    <source>
        <dbReference type="Proteomes" id="UP000596661"/>
    </source>
</evidence>
<protein>
    <submittedName>
        <fullName evidence="1">Uncharacterized protein</fullName>
    </submittedName>
</protein>
<name>A0A803PSS4_CANSA</name>
<dbReference type="Gramene" id="evm.model.06.1013">
    <property type="protein sequence ID" value="cds.evm.model.06.1013"/>
    <property type="gene ID" value="evm.TU.06.1013"/>
</dbReference>